<dbReference type="EMBL" id="GL876966">
    <property type="protein sequence ID" value="KLU81005.1"/>
    <property type="molecule type" value="Genomic_DNA"/>
</dbReference>
<name>A0A0C4DK38_MAGP6</name>
<dbReference type="Proteomes" id="UP000011715">
    <property type="component" value="Unassembled WGS sequence"/>
</dbReference>
<proteinExistence type="predicted"/>
<accession>A0A0C4DK38</accession>
<evidence type="ECO:0000313" key="2">
    <source>
        <dbReference type="EnsemblFungi" id="MAPG_00100T0"/>
    </source>
</evidence>
<reference evidence="2" key="5">
    <citation type="submission" date="2015-06" db="UniProtKB">
        <authorList>
            <consortium name="EnsemblFungi"/>
        </authorList>
    </citation>
    <scope>IDENTIFICATION</scope>
    <source>
        <strain evidence="2">ATCC 64411</strain>
    </source>
</reference>
<dbReference type="EnsemblFungi" id="MAPG_00100T0">
    <property type="protein sequence ID" value="MAPG_00100T0"/>
    <property type="gene ID" value="MAPG_00100"/>
</dbReference>
<keyword evidence="3" id="KW-1185">Reference proteome</keyword>
<reference evidence="1" key="3">
    <citation type="submission" date="2011-03" db="EMBL/GenBank/DDBJ databases">
        <title>Annotation of Magnaporthe poae ATCC 64411.</title>
        <authorList>
            <person name="Ma L.-J."/>
            <person name="Dead R."/>
            <person name="Young S.K."/>
            <person name="Zeng Q."/>
            <person name="Gargeya S."/>
            <person name="Fitzgerald M."/>
            <person name="Haas B."/>
            <person name="Abouelleil A."/>
            <person name="Alvarado L."/>
            <person name="Arachchi H.M."/>
            <person name="Berlin A."/>
            <person name="Brown A."/>
            <person name="Chapman S.B."/>
            <person name="Chen Z."/>
            <person name="Dunbar C."/>
            <person name="Freedman E."/>
            <person name="Gearin G."/>
            <person name="Gellesch M."/>
            <person name="Goldberg J."/>
            <person name="Griggs A."/>
            <person name="Gujja S."/>
            <person name="Heiman D."/>
            <person name="Howarth C."/>
            <person name="Larson L."/>
            <person name="Lui A."/>
            <person name="MacDonald P.J.P."/>
            <person name="Mehta T."/>
            <person name="Montmayeur A."/>
            <person name="Murphy C."/>
            <person name="Neiman D."/>
            <person name="Pearson M."/>
            <person name="Priest M."/>
            <person name="Roberts A."/>
            <person name="Saif S."/>
            <person name="Shea T."/>
            <person name="Shenoy N."/>
            <person name="Sisk P."/>
            <person name="Stolte C."/>
            <person name="Sykes S."/>
            <person name="Yandava C."/>
            <person name="Wortman J."/>
            <person name="Nusbaum C."/>
            <person name="Birren B."/>
        </authorList>
    </citation>
    <scope>NUCLEOTIDE SEQUENCE</scope>
    <source>
        <strain evidence="1">ATCC 64411</strain>
    </source>
</reference>
<evidence type="ECO:0000313" key="3">
    <source>
        <dbReference type="Proteomes" id="UP000011715"/>
    </source>
</evidence>
<sequence>MSCLNVGSDSFRLDGAVTTTAKVAVLFTLAPAPLRTDAQGNYIFTIRPVVKVAAQLASTDVKFKISGVSFLNGLVTAILGGTSSLLKAVTTILKGDGLGAMWKHVRQHVLDVAVGGVLSLPFDLLDGLLELVARAYVEERQGGAAKVAAYSGEMEKKLRTAVASALKLDANGERSFVLRKEIVGLVRQFGDGADIWLSDRPAGFCSSDAECSDAKFCNGVEKCVANKCVAGSRPCLGDETCLESSKRCLPNCGGRTGRVCPRL</sequence>
<reference evidence="3" key="2">
    <citation type="submission" date="2010-05" db="EMBL/GenBank/DDBJ databases">
        <title>The genome sequence of Magnaporthe poae strain ATCC 64411.</title>
        <authorList>
            <person name="Ma L.-J."/>
            <person name="Dead R."/>
            <person name="Young S."/>
            <person name="Zeng Q."/>
            <person name="Koehrsen M."/>
            <person name="Alvarado L."/>
            <person name="Berlin A."/>
            <person name="Chapman S.B."/>
            <person name="Chen Z."/>
            <person name="Freedman E."/>
            <person name="Gellesch M."/>
            <person name="Goldberg J."/>
            <person name="Griggs A."/>
            <person name="Gujja S."/>
            <person name="Heilman E.R."/>
            <person name="Heiman D."/>
            <person name="Hepburn T."/>
            <person name="Howarth C."/>
            <person name="Jen D."/>
            <person name="Larson L."/>
            <person name="Mehta T."/>
            <person name="Neiman D."/>
            <person name="Pearson M."/>
            <person name="Roberts A."/>
            <person name="Saif S."/>
            <person name="Shea T."/>
            <person name="Shenoy N."/>
            <person name="Sisk P."/>
            <person name="Stolte C."/>
            <person name="Sykes S."/>
            <person name="Walk T."/>
            <person name="White J."/>
            <person name="Yandava C."/>
            <person name="Haas B."/>
            <person name="Nusbaum C."/>
            <person name="Birren B."/>
        </authorList>
    </citation>
    <scope>NUCLEOTIDE SEQUENCE [LARGE SCALE GENOMIC DNA]</scope>
    <source>
        <strain evidence="3">ATCC 64411 / 73-15</strain>
    </source>
</reference>
<dbReference type="eggNOG" id="ENOG502R994">
    <property type="taxonomic scope" value="Eukaryota"/>
</dbReference>
<reference evidence="1" key="1">
    <citation type="submission" date="2010-05" db="EMBL/GenBank/DDBJ databases">
        <title>The Genome Sequence of Magnaporthe poae strain ATCC 64411.</title>
        <authorList>
            <consortium name="The Broad Institute Genome Sequencing Platform"/>
            <consortium name="Broad Institute Genome Sequencing Center for Infectious Disease"/>
            <person name="Ma L.-J."/>
            <person name="Dead R."/>
            <person name="Young S."/>
            <person name="Zeng Q."/>
            <person name="Koehrsen M."/>
            <person name="Alvarado L."/>
            <person name="Berlin A."/>
            <person name="Chapman S.B."/>
            <person name="Chen Z."/>
            <person name="Freedman E."/>
            <person name="Gellesch M."/>
            <person name="Goldberg J."/>
            <person name="Griggs A."/>
            <person name="Gujja S."/>
            <person name="Heilman E.R."/>
            <person name="Heiman D."/>
            <person name="Hepburn T."/>
            <person name="Howarth C."/>
            <person name="Jen D."/>
            <person name="Larson L."/>
            <person name="Mehta T."/>
            <person name="Neiman D."/>
            <person name="Pearson M."/>
            <person name="Roberts A."/>
            <person name="Saif S."/>
            <person name="Shea T."/>
            <person name="Shenoy N."/>
            <person name="Sisk P."/>
            <person name="Stolte C."/>
            <person name="Sykes S."/>
            <person name="Walk T."/>
            <person name="White J."/>
            <person name="Yandava C."/>
            <person name="Haas B."/>
            <person name="Nusbaum C."/>
            <person name="Birren B."/>
        </authorList>
    </citation>
    <scope>NUCLEOTIDE SEQUENCE</scope>
    <source>
        <strain evidence="1">ATCC 64411</strain>
    </source>
</reference>
<dbReference type="OrthoDB" id="4566292at2759"/>
<gene>
    <name evidence="1" type="ORF">MAPG_00100</name>
</gene>
<protein>
    <submittedName>
        <fullName evidence="1 2">Uncharacterized protein</fullName>
    </submittedName>
</protein>
<dbReference type="AlphaFoldDB" id="A0A0C4DK38"/>
<dbReference type="VEuPathDB" id="FungiDB:MAPG_00100"/>
<reference evidence="2" key="4">
    <citation type="journal article" date="2015" name="G3 (Bethesda)">
        <title>Genome sequences of three phytopathogenic species of the Magnaporthaceae family of fungi.</title>
        <authorList>
            <person name="Okagaki L.H."/>
            <person name="Nunes C.C."/>
            <person name="Sailsbery J."/>
            <person name="Clay B."/>
            <person name="Brown D."/>
            <person name="John T."/>
            <person name="Oh Y."/>
            <person name="Young N."/>
            <person name="Fitzgerald M."/>
            <person name="Haas B.J."/>
            <person name="Zeng Q."/>
            <person name="Young S."/>
            <person name="Adiconis X."/>
            <person name="Fan L."/>
            <person name="Levin J.Z."/>
            <person name="Mitchell T.K."/>
            <person name="Okubara P.A."/>
            <person name="Farman M.L."/>
            <person name="Kohn L.M."/>
            <person name="Birren B."/>
            <person name="Ma L.-J."/>
            <person name="Dean R.A."/>
        </authorList>
    </citation>
    <scope>NUCLEOTIDE SEQUENCE</scope>
    <source>
        <strain evidence="2">ATCC 64411 / 73-15</strain>
    </source>
</reference>
<evidence type="ECO:0000313" key="1">
    <source>
        <dbReference type="EMBL" id="KLU81005.1"/>
    </source>
</evidence>
<organism evidence="2 3">
    <name type="scientific">Magnaporthiopsis poae (strain ATCC 64411 / 73-15)</name>
    <name type="common">Kentucky bluegrass fungus</name>
    <name type="synonym">Magnaporthe poae</name>
    <dbReference type="NCBI Taxonomy" id="644358"/>
    <lineage>
        <taxon>Eukaryota</taxon>
        <taxon>Fungi</taxon>
        <taxon>Dikarya</taxon>
        <taxon>Ascomycota</taxon>
        <taxon>Pezizomycotina</taxon>
        <taxon>Sordariomycetes</taxon>
        <taxon>Sordariomycetidae</taxon>
        <taxon>Magnaporthales</taxon>
        <taxon>Magnaporthaceae</taxon>
        <taxon>Magnaporthiopsis</taxon>
    </lineage>
</organism>
<dbReference type="EMBL" id="ADBL01000020">
    <property type="status" value="NOT_ANNOTATED_CDS"/>
    <property type="molecule type" value="Genomic_DNA"/>
</dbReference>